<evidence type="ECO:0000313" key="2">
    <source>
        <dbReference type="Proteomes" id="UP001140234"/>
    </source>
</evidence>
<protein>
    <submittedName>
        <fullName evidence="1">Uncharacterized protein</fullName>
    </submittedName>
</protein>
<organism evidence="1 2">
    <name type="scientific">Coemansia nantahalensis</name>
    <dbReference type="NCBI Taxonomy" id="2789366"/>
    <lineage>
        <taxon>Eukaryota</taxon>
        <taxon>Fungi</taxon>
        <taxon>Fungi incertae sedis</taxon>
        <taxon>Zoopagomycota</taxon>
        <taxon>Kickxellomycotina</taxon>
        <taxon>Kickxellomycetes</taxon>
        <taxon>Kickxellales</taxon>
        <taxon>Kickxellaceae</taxon>
        <taxon>Coemansia</taxon>
    </lineage>
</organism>
<dbReference type="Proteomes" id="UP001140234">
    <property type="component" value="Unassembled WGS sequence"/>
</dbReference>
<sequence>MAPARTHSRRGSDVRALRPRTSRNSVTGSGGPGSERSNLSGPPSPNAADEARLSFDGESIGMQAASMSIVAATDAPRATPKRPAQPFGSLRPLSMVRSVYGDRHGSYSRSEVSLSREQVVWSPQITGGANDAAFGCFDHAEALAQLVLTDAEIAAMQSPGAHGASDDASSSGPLSVPMDISGSPRSATEDGRRTSGPRRGRLSVSAVQGAAHAEAECAEYSAAAEQTAQRGGVFDPATALGSARIPPLRPRVPNRPSGSPASPKSLPHALSMQAAPPAESMAVTPPMRPATPISPPPEKRQSLPPQFPLEAARMLKQMMAELADKGAPEPRAASRCTTPHEAAAPDYHYGDG</sequence>
<feature type="non-terminal residue" evidence="1">
    <location>
        <position position="352"/>
    </location>
</feature>
<keyword evidence="2" id="KW-1185">Reference proteome</keyword>
<reference evidence="1" key="1">
    <citation type="submission" date="2022-07" db="EMBL/GenBank/DDBJ databases">
        <title>Phylogenomic reconstructions and comparative analyses of Kickxellomycotina fungi.</title>
        <authorList>
            <person name="Reynolds N.K."/>
            <person name="Stajich J.E."/>
            <person name="Barry K."/>
            <person name="Grigoriev I.V."/>
            <person name="Crous P."/>
            <person name="Smith M.E."/>
        </authorList>
    </citation>
    <scope>NUCLEOTIDE SEQUENCE</scope>
    <source>
        <strain evidence="1">CBS 109366</strain>
    </source>
</reference>
<gene>
    <name evidence="1" type="ORF">IWQ57_006621</name>
</gene>
<evidence type="ECO:0000313" key="1">
    <source>
        <dbReference type="EMBL" id="KAJ2759188.1"/>
    </source>
</evidence>
<accession>A0ACC1JJJ8</accession>
<dbReference type="EMBL" id="JANBUJ010003865">
    <property type="protein sequence ID" value="KAJ2759188.1"/>
    <property type="molecule type" value="Genomic_DNA"/>
</dbReference>
<comment type="caution">
    <text evidence="1">The sequence shown here is derived from an EMBL/GenBank/DDBJ whole genome shotgun (WGS) entry which is preliminary data.</text>
</comment>
<proteinExistence type="predicted"/>
<name>A0ACC1JJJ8_9FUNG</name>